<evidence type="ECO:0000313" key="2">
    <source>
        <dbReference type="Proteomes" id="UP000475862"/>
    </source>
</evidence>
<organism evidence="1 2">
    <name type="scientific">Aphis glycines</name>
    <name type="common">Soybean aphid</name>
    <dbReference type="NCBI Taxonomy" id="307491"/>
    <lineage>
        <taxon>Eukaryota</taxon>
        <taxon>Metazoa</taxon>
        <taxon>Ecdysozoa</taxon>
        <taxon>Arthropoda</taxon>
        <taxon>Hexapoda</taxon>
        <taxon>Insecta</taxon>
        <taxon>Pterygota</taxon>
        <taxon>Neoptera</taxon>
        <taxon>Paraneoptera</taxon>
        <taxon>Hemiptera</taxon>
        <taxon>Sternorrhyncha</taxon>
        <taxon>Aphidomorpha</taxon>
        <taxon>Aphidoidea</taxon>
        <taxon>Aphididae</taxon>
        <taxon>Aphidini</taxon>
        <taxon>Aphis</taxon>
        <taxon>Aphis</taxon>
    </lineage>
</organism>
<dbReference type="AlphaFoldDB" id="A0A6G0T895"/>
<dbReference type="Proteomes" id="UP000475862">
    <property type="component" value="Unassembled WGS sequence"/>
</dbReference>
<accession>A0A6G0T895</accession>
<comment type="caution">
    <text evidence="1">The sequence shown here is derived from an EMBL/GenBank/DDBJ whole genome shotgun (WGS) entry which is preliminary data.</text>
</comment>
<dbReference type="EMBL" id="VYZN01000051">
    <property type="protein sequence ID" value="KAE9527711.1"/>
    <property type="molecule type" value="Genomic_DNA"/>
</dbReference>
<proteinExistence type="predicted"/>
<sequence length="185" mass="21758">MDIRYNVVYCLIEITGLGIDHEEEKILCLNIRVYKKKTNLSTYIKTFQYYTEIDDFYNTRCISVLNVEHTHSLYNSFIYQMPIYNLKPNKSPRPSSESRHIKKGSQDISNMNTALTDFEVGVRLYWCYTQDIRTPLFLQYYFSYTSFAIIFKQTNKFFGLGSLPALELDHFLIRLAVKGVTSSYP</sequence>
<protein>
    <submittedName>
        <fullName evidence="1">Uncharacterized protein</fullName>
    </submittedName>
</protein>
<evidence type="ECO:0000313" key="1">
    <source>
        <dbReference type="EMBL" id="KAE9527711.1"/>
    </source>
</evidence>
<gene>
    <name evidence="1" type="ORF">AGLY_012784</name>
</gene>
<name>A0A6G0T895_APHGL</name>
<keyword evidence="2" id="KW-1185">Reference proteome</keyword>
<reference evidence="1 2" key="1">
    <citation type="submission" date="2019-08" db="EMBL/GenBank/DDBJ databases">
        <title>The genome of the soybean aphid Biotype 1, its phylome, world population structure and adaptation to the North American continent.</title>
        <authorList>
            <person name="Giordano R."/>
            <person name="Donthu R.K."/>
            <person name="Hernandez A.G."/>
            <person name="Wright C.L."/>
            <person name="Zimin A.V."/>
        </authorList>
    </citation>
    <scope>NUCLEOTIDE SEQUENCE [LARGE SCALE GENOMIC DNA]</scope>
    <source>
        <tissue evidence="1">Whole aphids</tissue>
    </source>
</reference>